<reference evidence="2" key="1">
    <citation type="submission" date="2022-11" db="UniProtKB">
        <authorList>
            <consortium name="WormBaseParasite"/>
        </authorList>
    </citation>
    <scope>IDENTIFICATION</scope>
</reference>
<protein>
    <submittedName>
        <fullName evidence="2">Uncharacterized protein</fullName>
    </submittedName>
</protein>
<proteinExistence type="predicted"/>
<keyword evidence="1" id="KW-1185">Reference proteome</keyword>
<organism evidence="1 2">
    <name type="scientific">Romanomermis culicivorax</name>
    <name type="common">Nematode worm</name>
    <dbReference type="NCBI Taxonomy" id="13658"/>
    <lineage>
        <taxon>Eukaryota</taxon>
        <taxon>Metazoa</taxon>
        <taxon>Ecdysozoa</taxon>
        <taxon>Nematoda</taxon>
        <taxon>Enoplea</taxon>
        <taxon>Dorylaimia</taxon>
        <taxon>Mermithida</taxon>
        <taxon>Mermithoidea</taxon>
        <taxon>Mermithidae</taxon>
        <taxon>Romanomermis</taxon>
    </lineage>
</organism>
<dbReference type="AlphaFoldDB" id="A0A915IMS9"/>
<name>A0A915IMS9_ROMCU</name>
<evidence type="ECO:0000313" key="2">
    <source>
        <dbReference type="WBParaSite" id="nRc.2.0.1.t15482-RA"/>
    </source>
</evidence>
<sequence>NYKNETVTTSPFDYNFRPKYPIKVHLLALRRRHGLYNPLFAAGSQKFGVLPFGLRVPTFVAFFQQFLTRRLGLSAFIARLFDALATSCVVDGCLSGIGSQFVAEIFLDQIWRKMALIDC</sequence>
<dbReference type="Proteomes" id="UP000887565">
    <property type="component" value="Unplaced"/>
</dbReference>
<accession>A0A915IMS9</accession>
<dbReference type="WBParaSite" id="nRc.2.0.1.t15482-RA">
    <property type="protein sequence ID" value="nRc.2.0.1.t15482-RA"/>
    <property type="gene ID" value="nRc.2.0.1.g15482"/>
</dbReference>
<evidence type="ECO:0000313" key="1">
    <source>
        <dbReference type="Proteomes" id="UP000887565"/>
    </source>
</evidence>